<dbReference type="Gene3D" id="3.30.70.1380">
    <property type="entry name" value="Transcriptional regulatory protein pf0864 domain like"/>
    <property type="match status" value="1"/>
</dbReference>
<accession>X1A7W6</accession>
<reference evidence="2" key="1">
    <citation type="journal article" date="2014" name="Front. Microbiol.">
        <title>High frequency of phylogenetically diverse reductive dehalogenase-homologous genes in deep subseafloor sedimentary metagenomes.</title>
        <authorList>
            <person name="Kawai M."/>
            <person name="Futagami T."/>
            <person name="Toyoda A."/>
            <person name="Takaki Y."/>
            <person name="Nishi S."/>
            <person name="Hori S."/>
            <person name="Arai W."/>
            <person name="Tsubouchi T."/>
            <person name="Morono Y."/>
            <person name="Uchiyama I."/>
            <person name="Ito T."/>
            <person name="Fujiyama A."/>
            <person name="Inagaki F."/>
            <person name="Takami H."/>
        </authorList>
    </citation>
    <scope>NUCLEOTIDE SEQUENCE</scope>
    <source>
        <strain evidence="2">Expedition CK06-06</strain>
    </source>
</reference>
<dbReference type="NCBIfam" id="TIGR00299">
    <property type="entry name" value="nickel pincer cofactor biosynthesis protein LarC"/>
    <property type="match status" value="1"/>
</dbReference>
<gene>
    <name evidence="2" type="ORF">S01H4_35384</name>
</gene>
<feature type="non-terminal residue" evidence="2">
    <location>
        <position position="284"/>
    </location>
</feature>
<sequence length="284" mass="31208">MEKILYFDCFSGISGDMVVGALLDLGLDFSFLKNELGKLNIDGYNIACREIKMGPVRAKKFDVKVTVLQPYRNYKDIKGIIGESKLNTMVKKISLDVFQLIAEAEARIHGYDIDEIHFHEVGAVDSIIDIVSTAIGIKSLGIESYYSSKIPLGSGFVDSSHGKLPVPAPATVEILKGIPVCTDIFDYEVTTPTGAAIIKTLAAKFGGIRCMEIEKVGYGAGSKVKKEIPDVLRVLKGVIKDKYRLKAEDLIVLSANIDDSTPEIMGYLQENLLKNKVLDVWTEQ</sequence>
<dbReference type="PANTHER" id="PTHR36566:SF1">
    <property type="entry name" value="PYRIDINIUM-3,5-BISTHIOCARBOXYLIC ACID MONONUCLEOTIDE NICKEL INSERTION PROTEIN"/>
    <property type="match status" value="1"/>
</dbReference>
<evidence type="ECO:0000313" key="2">
    <source>
        <dbReference type="EMBL" id="GAG78315.1"/>
    </source>
</evidence>
<dbReference type="InterPro" id="IPR002822">
    <property type="entry name" value="Ni_insertion"/>
</dbReference>
<protein>
    <recommendedName>
        <fullName evidence="3">Nickel pincer cofactor biosynthesis protein LarC</fullName>
    </recommendedName>
</protein>
<organism evidence="2">
    <name type="scientific">marine sediment metagenome</name>
    <dbReference type="NCBI Taxonomy" id="412755"/>
    <lineage>
        <taxon>unclassified sequences</taxon>
        <taxon>metagenomes</taxon>
        <taxon>ecological metagenomes</taxon>
    </lineage>
</organism>
<name>X1A7W6_9ZZZZ</name>
<dbReference type="AlphaFoldDB" id="X1A7W6"/>
<dbReference type="Pfam" id="PF01969">
    <property type="entry name" value="Ni_insertion"/>
    <property type="match status" value="1"/>
</dbReference>
<proteinExistence type="predicted"/>
<evidence type="ECO:0000256" key="1">
    <source>
        <dbReference type="ARBA" id="ARBA00022596"/>
    </source>
</evidence>
<dbReference type="EMBL" id="BART01018811">
    <property type="protein sequence ID" value="GAG78315.1"/>
    <property type="molecule type" value="Genomic_DNA"/>
</dbReference>
<comment type="caution">
    <text evidence="2">The sequence shown here is derived from an EMBL/GenBank/DDBJ whole genome shotgun (WGS) entry which is preliminary data.</text>
</comment>
<evidence type="ECO:0008006" key="3">
    <source>
        <dbReference type="Google" id="ProtNLM"/>
    </source>
</evidence>
<dbReference type="PANTHER" id="PTHR36566">
    <property type="entry name" value="NICKEL INSERTION PROTEIN-RELATED"/>
    <property type="match status" value="1"/>
</dbReference>
<keyword evidence="1" id="KW-0533">Nickel</keyword>